<dbReference type="AlphaFoldDB" id="A0A0C2TDJ2"/>
<feature type="compositionally biased region" description="Basic and acidic residues" evidence="1">
    <location>
        <begin position="1"/>
        <end position="10"/>
    </location>
</feature>
<organism evidence="2 3">
    <name type="scientific">Amanita muscaria (strain Koide BX008)</name>
    <dbReference type="NCBI Taxonomy" id="946122"/>
    <lineage>
        <taxon>Eukaryota</taxon>
        <taxon>Fungi</taxon>
        <taxon>Dikarya</taxon>
        <taxon>Basidiomycota</taxon>
        <taxon>Agaricomycotina</taxon>
        <taxon>Agaricomycetes</taxon>
        <taxon>Agaricomycetidae</taxon>
        <taxon>Agaricales</taxon>
        <taxon>Pluteineae</taxon>
        <taxon>Amanitaceae</taxon>
        <taxon>Amanita</taxon>
    </lineage>
</organism>
<feature type="compositionally biased region" description="Polar residues" evidence="1">
    <location>
        <begin position="15"/>
        <end position="38"/>
    </location>
</feature>
<evidence type="ECO:0000313" key="3">
    <source>
        <dbReference type="Proteomes" id="UP000054549"/>
    </source>
</evidence>
<dbReference type="HOGENOM" id="CLU_1948299_0_0_1"/>
<dbReference type="InParanoid" id="A0A0C2TDJ2"/>
<evidence type="ECO:0000313" key="2">
    <source>
        <dbReference type="EMBL" id="KIL64899.1"/>
    </source>
</evidence>
<reference evidence="2 3" key="1">
    <citation type="submission" date="2014-04" db="EMBL/GenBank/DDBJ databases">
        <title>Evolutionary Origins and Diversification of the Mycorrhizal Mutualists.</title>
        <authorList>
            <consortium name="DOE Joint Genome Institute"/>
            <consortium name="Mycorrhizal Genomics Consortium"/>
            <person name="Kohler A."/>
            <person name="Kuo A."/>
            <person name="Nagy L.G."/>
            <person name="Floudas D."/>
            <person name="Copeland A."/>
            <person name="Barry K.W."/>
            <person name="Cichocki N."/>
            <person name="Veneault-Fourrey C."/>
            <person name="LaButti K."/>
            <person name="Lindquist E.A."/>
            <person name="Lipzen A."/>
            <person name="Lundell T."/>
            <person name="Morin E."/>
            <person name="Murat C."/>
            <person name="Riley R."/>
            <person name="Ohm R."/>
            <person name="Sun H."/>
            <person name="Tunlid A."/>
            <person name="Henrissat B."/>
            <person name="Grigoriev I.V."/>
            <person name="Hibbett D.S."/>
            <person name="Martin F."/>
        </authorList>
    </citation>
    <scope>NUCLEOTIDE SEQUENCE [LARGE SCALE GENOMIC DNA]</scope>
    <source>
        <strain evidence="2 3">Koide BX008</strain>
    </source>
</reference>
<keyword evidence="3" id="KW-1185">Reference proteome</keyword>
<evidence type="ECO:0000256" key="1">
    <source>
        <dbReference type="SAM" id="MobiDB-lite"/>
    </source>
</evidence>
<gene>
    <name evidence="2" type="ORF">M378DRAFT_162771</name>
</gene>
<sequence>MASDLDESRQHPRQRTPQQSRQNTVDSAFSILSSSPDSTMIGRRRGSILLPTQVPGTPRRMDSIHFQELERKLTEVKETRTVSVTRTRARRHSSVLSEASNWHGQDRVKLVKEGYQTLALLVSTLCYHR</sequence>
<name>A0A0C2TDJ2_AMAMK</name>
<dbReference type="EMBL" id="KN818246">
    <property type="protein sequence ID" value="KIL64899.1"/>
    <property type="molecule type" value="Genomic_DNA"/>
</dbReference>
<protein>
    <submittedName>
        <fullName evidence="2">Uncharacterized protein</fullName>
    </submittedName>
</protein>
<feature type="region of interest" description="Disordered" evidence="1">
    <location>
        <begin position="1"/>
        <end position="60"/>
    </location>
</feature>
<proteinExistence type="predicted"/>
<dbReference type="Proteomes" id="UP000054549">
    <property type="component" value="Unassembled WGS sequence"/>
</dbReference>
<accession>A0A0C2TDJ2</accession>